<feature type="transmembrane region" description="Helical" evidence="1">
    <location>
        <begin position="52"/>
        <end position="70"/>
    </location>
</feature>
<reference evidence="2" key="1">
    <citation type="submission" date="2017-02" db="EMBL/GenBank/DDBJ databases">
        <authorList>
            <person name="Regsiter A."/>
            <person name="William W."/>
        </authorList>
    </citation>
    <scope>NUCLEOTIDE SEQUENCE</scope>
    <source>
        <strain evidence="2">Bib</strain>
    </source>
</reference>
<feature type="transmembrane region" description="Helical" evidence="1">
    <location>
        <begin position="77"/>
        <end position="99"/>
    </location>
</feature>
<feature type="transmembrane region" description="Helical" evidence="1">
    <location>
        <begin position="119"/>
        <end position="141"/>
    </location>
</feature>
<evidence type="ECO:0000313" key="2">
    <source>
        <dbReference type="EMBL" id="SLM11969.1"/>
    </source>
</evidence>
<evidence type="ECO:0000256" key="1">
    <source>
        <dbReference type="SAM" id="Phobius"/>
    </source>
</evidence>
<sequence length="228" mass="25448">MQRRNLLFAAVFAIAMAYLEAAIVVDLRKLYGITDIMASLSSFDAQISRIEIGREAATLVMLWALGWIAGKKLQSRIGFFIFAFGVWDIFYYIWLHIFIGWPHSLLDWDLLFLIPLPWWGPILSPVLIALIMAIIGVQLVVSEARGIAIQPKTAEWLLLVSGILAMLYAFMADALAVRHLNLEMLGMLRPSSFQWPIFLVGFILSVASCGKFLAAVKSDDKAGGRITT</sequence>
<feature type="transmembrane region" description="Helical" evidence="1">
    <location>
        <begin position="195"/>
        <end position="216"/>
    </location>
</feature>
<organism evidence="2">
    <name type="scientific">uncultured spirochete</name>
    <dbReference type="NCBI Taxonomy" id="156406"/>
    <lineage>
        <taxon>Bacteria</taxon>
        <taxon>Pseudomonadati</taxon>
        <taxon>Spirochaetota</taxon>
        <taxon>Spirochaetia</taxon>
        <taxon>Spirochaetales</taxon>
        <taxon>environmental samples</taxon>
    </lineage>
</organism>
<dbReference type="EMBL" id="FWDM01000014">
    <property type="protein sequence ID" value="SLM11969.1"/>
    <property type="molecule type" value="Genomic_DNA"/>
</dbReference>
<keyword evidence="1" id="KW-1133">Transmembrane helix</keyword>
<keyword evidence="1" id="KW-0472">Membrane</keyword>
<accession>A0A3P3XHK1</accession>
<name>A0A3P3XHK1_9SPIR</name>
<feature type="transmembrane region" description="Helical" evidence="1">
    <location>
        <begin position="153"/>
        <end position="175"/>
    </location>
</feature>
<gene>
    <name evidence="2" type="ORF">SPIROBIBN47_210149</name>
</gene>
<dbReference type="AlphaFoldDB" id="A0A3P3XHK1"/>
<keyword evidence="1" id="KW-0812">Transmembrane</keyword>
<proteinExistence type="predicted"/>
<protein>
    <submittedName>
        <fullName evidence="2">Uncharacterized protein</fullName>
    </submittedName>
</protein>